<organism evidence="8 9">
    <name type="scientific">Candidatus Caccopulliclostridium gallistercoris</name>
    <dbReference type="NCBI Taxonomy" id="2840719"/>
    <lineage>
        <taxon>Bacteria</taxon>
        <taxon>Bacillati</taxon>
        <taxon>Bacillota</taxon>
        <taxon>Clostridia</taxon>
        <taxon>Candidatus Caccopulliclostridium</taxon>
    </lineage>
</organism>
<evidence type="ECO:0000256" key="1">
    <source>
        <dbReference type="ARBA" id="ARBA00022475"/>
    </source>
</evidence>
<keyword evidence="3 6" id="KW-0812">Transmembrane</keyword>
<dbReference type="EMBL" id="DVOJ01000003">
    <property type="protein sequence ID" value="HIV01013.1"/>
    <property type="molecule type" value="Genomic_DNA"/>
</dbReference>
<evidence type="ECO:0000313" key="9">
    <source>
        <dbReference type="Proteomes" id="UP000886861"/>
    </source>
</evidence>
<evidence type="ECO:0000256" key="5">
    <source>
        <dbReference type="ARBA" id="ARBA00023306"/>
    </source>
</evidence>
<dbReference type="InterPro" id="IPR013685">
    <property type="entry name" value="POTRA_FtsQ_type"/>
</dbReference>
<feature type="transmembrane region" description="Helical" evidence="6">
    <location>
        <begin position="6"/>
        <end position="29"/>
    </location>
</feature>
<dbReference type="AlphaFoldDB" id="A0A9D1SXT9"/>
<evidence type="ECO:0000259" key="7">
    <source>
        <dbReference type="Pfam" id="PF08478"/>
    </source>
</evidence>
<keyword evidence="2" id="KW-0132">Cell division</keyword>
<keyword evidence="5" id="KW-0131">Cell cycle</keyword>
<reference evidence="8" key="1">
    <citation type="submission" date="2020-10" db="EMBL/GenBank/DDBJ databases">
        <authorList>
            <person name="Gilroy R."/>
        </authorList>
    </citation>
    <scope>NUCLEOTIDE SEQUENCE</scope>
    <source>
        <strain evidence="8">CHK186-9395</strain>
    </source>
</reference>
<feature type="domain" description="POTRA" evidence="7">
    <location>
        <begin position="50"/>
        <end position="99"/>
    </location>
</feature>
<reference evidence="8" key="2">
    <citation type="journal article" date="2021" name="PeerJ">
        <title>Extensive microbial diversity within the chicken gut microbiome revealed by metagenomics and culture.</title>
        <authorList>
            <person name="Gilroy R."/>
            <person name="Ravi A."/>
            <person name="Getino M."/>
            <person name="Pursley I."/>
            <person name="Horton D.L."/>
            <person name="Alikhan N.F."/>
            <person name="Baker D."/>
            <person name="Gharbi K."/>
            <person name="Hall N."/>
            <person name="Watson M."/>
            <person name="Adriaenssens E.M."/>
            <person name="Foster-Nyarko E."/>
            <person name="Jarju S."/>
            <person name="Secka A."/>
            <person name="Antonio M."/>
            <person name="Oren A."/>
            <person name="Chaudhuri R.R."/>
            <person name="La Ragione R."/>
            <person name="Hildebrand F."/>
            <person name="Pallen M.J."/>
        </authorList>
    </citation>
    <scope>NUCLEOTIDE SEQUENCE</scope>
    <source>
        <strain evidence="8">CHK186-9395</strain>
    </source>
</reference>
<dbReference type="Proteomes" id="UP000886861">
    <property type="component" value="Unassembled WGS sequence"/>
</dbReference>
<keyword evidence="1" id="KW-1003">Cell membrane</keyword>
<name>A0A9D1SXT9_9FIRM</name>
<keyword evidence="6" id="KW-0472">Membrane</keyword>
<accession>A0A9D1SXT9</accession>
<comment type="caution">
    <text evidence="8">The sequence shown here is derived from an EMBL/GenBank/DDBJ whole genome shotgun (WGS) entry which is preliminary data.</text>
</comment>
<evidence type="ECO:0000256" key="2">
    <source>
        <dbReference type="ARBA" id="ARBA00022618"/>
    </source>
</evidence>
<proteinExistence type="predicted"/>
<evidence type="ECO:0000256" key="3">
    <source>
        <dbReference type="ARBA" id="ARBA00022692"/>
    </source>
</evidence>
<gene>
    <name evidence="8" type="ORF">IAA62_00405</name>
</gene>
<evidence type="ECO:0000256" key="4">
    <source>
        <dbReference type="ARBA" id="ARBA00022989"/>
    </source>
</evidence>
<keyword evidence="4 6" id="KW-1133">Transmembrane helix</keyword>
<evidence type="ECO:0000313" key="8">
    <source>
        <dbReference type="EMBL" id="HIV01013.1"/>
    </source>
</evidence>
<sequence length="270" mass="30683">MKKKLIITFSVIGGIILLLIILLFTLFGVKNVVLDLRTYNSRFSSEEVQQSVIESGEFAYNMPIFFQDKKSYISKLEKNNPYLKVINIESKFPNTLSIKCMDREEVFAIKMSDERYFILDEDLKVLEVLTSFDSTQTNAILLGGEISVDNVDASSGDFLTLNAGQALIEAFVPAMKLNNRDVSEQKALFESINIRYRNNPITARSEAYLELYDFNGLKMCIFEAEDMFVNKINCLLAAHAAFDPKDAEAFELRILKDSNGDIFAHQMQKS</sequence>
<dbReference type="Pfam" id="PF08478">
    <property type="entry name" value="POTRA_1"/>
    <property type="match status" value="1"/>
</dbReference>
<evidence type="ECO:0000256" key="6">
    <source>
        <dbReference type="SAM" id="Phobius"/>
    </source>
</evidence>
<protein>
    <submittedName>
        <fullName evidence="8">FtsQ-type POTRA domain-containing protein</fullName>
    </submittedName>
</protein>